<keyword evidence="1" id="KW-0472">Membrane</keyword>
<name>A0AAD7C1P6_9AGAR</name>
<evidence type="ECO:0000256" key="1">
    <source>
        <dbReference type="SAM" id="Phobius"/>
    </source>
</evidence>
<dbReference type="AlphaFoldDB" id="A0AAD7C1P6"/>
<keyword evidence="3" id="KW-1185">Reference proteome</keyword>
<evidence type="ECO:0000313" key="3">
    <source>
        <dbReference type="Proteomes" id="UP001221142"/>
    </source>
</evidence>
<feature type="transmembrane region" description="Helical" evidence="1">
    <location>
        <begin position="73"/>
        <end position="92"/>
    </location>
</feature>
<comment type="caution">
    <text evidence="2">The sequence shown here is derived from an EMBL/GenBank/DDBJ whole genome shotgun (WGS) entry which is preliminary data.</text>
</comment>
<protein>
    <submittedName>
        <fullName evidence="2">Uncharacterized protein</fullName>
    </submittedName>
</protein>
<evidence type="ECO:0000313" key="2">
    <source>
        <dbReference type="EMBL" id="KAJ7636814.1"/>
    </source>
</evidence>
<keyword evidence="1" id="KW-1133">Transmembrane helix</keyword>
<accession>A0AAD7C1P6</accession>
<sequence>MLGTSQIVKKREFPHTTPSVGIEPTPSSHVHGAFQNVTETIDHDLRGLVLTSCFSRRVLYREWAGAGSNPDKAWLGLGVLSIFSFWIIRWLAFTSDLAKKMISIASALPTGVGVEPTSNSTEGWEAVLKRDIFPGVSGLKGTIESVVKAGTVGISRALRLQTPILRLQVASAFKFKQVSNSSRDGVVAVLSGQHNNSKALGD</sequence>
<organism evidence="2 3">
    <name type="scientific">Roridomyces roridus</name>
    <dbReference type="NCBI Taxonomy" id="1738132"/>
    <lineage>
        <taxon>Eukaryota</taxon>
        <taxon>Fungi</taxon>
        <taxon>Dikarya</taxon>
        <taxon>Basidiomycota</taxon>
        <taxon>Agaricomycotina</taxon>
        <taxon>Agaricomycetes</taxon>
        <taxon>Agaricomycetidae</taxon>
        <taxon>Agaricales</taxon>
        <taxon>Marasmiineae</taxon>
        <taxon>Mycenaceae</taxon>
        <taxon>Roridomyces</taxon>
    </lineage>
</organism>
<dbReference type="Proteomes" id="UP001221142">
    <property type="component" value="Unassembled WGS sequence"/>
</dbReference>
<reference evidence="2" key="1">
    <citation type="submission" date="2023-03" db="EMBL/GenBank/DDBJ databases">
        <title>Massive genome expansion in bonnet fungi (Mycena s.s.) driven by repeated elements and novel gene families across ecological guilds.</title>
        <authorList>
            <consortium name="Lawrence Berkeley National Laboratory"/>
            <person name="Harder C.B."/>
            <person name="Miyauchi S."/>
            <person name="Viragh M."/>
            <person name="Kuo A."/>
            <person name="Thoen E."/>
            <person name="Andreopoulos B."/>
            <person name="Lu D."/>
            <person name="Skrede I."/>
            <person name="Drula E."/>
            <person name="Henrissat B."/>
            <person name="Morin E."/>
            <person name="Kohler A."/>
            <person name="Barry K."/>
            <person name="LaButti K."/>
            <person name="Morin E."/>
            <person name="Salamov A."/>
            <person name="Lipzen A."/>
            <person name="Mereny Z."/>
            <person name="Hegedus B."/>
            <person name="Baldrian P."/>
            <person name="Stursova M."/>
            <person name="Weitz H."/>
            <person name="Taylor A."/>
            <person name="Grigoriev I.V."/>
            <person name="Nagy L.G."/>
            <person name="Martin F."/>
            <person name="Kauserud H."/>
        </authorList>
    </citation>
    <scope>NUCLEOTIDE SEQUENCE</scope>
    <source>
        <strain evidence="2">9284</strain>
    </source>
</reference>
<proteinExistence type="predicted"/>
<dbReference type="EMBL" id="JARKIF010000006">
    <property type="protein sequence ID" value="KAJ7636814.1"/>
    <property type="molecule type" value="Genomic_DNA"/>
</dbReference>
<keyword evidence="1" id="KW-0812">Transmembrane</keyword>
<gene>
    <name evidence="2" type="ORF">FB45DRAFT_864804</name>
</gene>